<gene>
    <name evidence="2" type="ORF">OCBIM_22013428mg</name>
</gene>
<dbReference type="AlphaFoldDB" id="A0A0L8HKB2"/>
<protein>
    <submittedName>
        <fullName evidence="2">Uncharacterized protein</fullName>
    </submittedName>
</protein>
<proteinExistence type="predicted"/>
<keyword evidence="1" id="KW-0472">Membrane</keyword>
<name>A0A0L8HKB2_OCTBM</name>
<keyword evidence="1" id="KW-0812">Transmembrane</keyword>
<sequence length="119" mass="13581">MKFNLLSSRSFPPVLLFFNGWDNIQQTGVCVCGCVPGECDRLTRFNNASYMCICFKFVYSSSYYHRQVSTASSIIIIVIIIIDILSMMLHHTPSLLLHVRISILLHVYQLSCHVSSYGR</sequence>
<organism evidence="2">
    <name type="scientific">Octopus bimaculoides</name>
    <name type="common">California two-spotted octopus</name>
    <dbReference type="NCBI Taxonomy" id="37653"/>
    <lineage>
        <taxon>Eukaryota</taxon>
        <taxon>Metazoa</taxon>
        <taxon>Spiralia</taxon>
        <taxon>Lophotrochozoa</taxon>
        <taxon>Mollusca</taxon>
        <taxon>Cephalopoda</taxon>
        <taxon>Coleoidea</taxon>
        <taxon>Octopodiformes</taxon>
        <taxon>Octopoda</taxon>
        <taxon>Incirrata</taxon>
        <taxon>Octopodidae</taxon>
        <taxon>Octopus</taxon>
    </lineage>
</organism>
<dbReference type="EMBL" id="KQ418022">
    <property type="protein sequence ID" value="KOF89225.1"/>
    <property type="molecule type" value="Genomic_DNA"/>
</dbReference>
<feature type="transmembrane region" description="Helical" evidence="1">
    <location>
        <begin position="68"/>
        <end position="89"/>
    </location>
</feature>
<accession>A0A0L8HKB2</accession>
<reference evidence="2" key="1">
    <citation type="submission" date="2015-07" db="EMBL/GenBank/DDBJ databases">
        <title>MeaNS - Measles Nucleotide Surveillance Program.</title>
        <authorList>
            <person name="Tran T."/>
            <person name="Druce J."/>
        </authorList>
    </citation>
    <scope>NUCLEOTIDE SEQUENCE</scope>
    <source>
        <strain evidence="2">UCB-OBI-ISO-001</strain>
        <tissue evidence="2">Gonad</tissue>
    </source>
</reference>
<keyword evidence="1" id="KW-1133">Transmembrane helix</keyword>
<evidence type="ECO:0000256" key="1">
    <source>
        <dbReference type="SAM" id="Phobius"/>
    </source>
</evidence>
<evidence type="ECO:0000313" key="2">
    <source>
        <dbReference type="EMBL" id="KOF89225.1"/>
    </source>
</evidence>